<dbReference type="AlphaFoldDB" id="A0A9W8HHY0"/>
<protein>
    <submittedName>
        <fullName evidence="2">Uncharacterized protein</fullName>
    </submittedName>
</protein>
<sequence length="109" mass="11796">MQSNPRVMSAITEAMQLLQRKGFVNAGDSKPPSFARMMQMMGDQEVKDKFFEVQRVLKEEGVAFSPADLAGFMSGGGMGAGEGEAAKEEGGQKKEGIMGRISSKLKFRS</sequence>
<accession>A0A9W8HHY0</accession>
<proteinExistence type="predicted"/>
<evidence type="ECO:0000313" key="2">
    <source>
        <dbReference type="EMBL" id="KAJ2782355.1"/>
    </source>
</evidence>
<gene>
    <name evidence="2" type="ORF">GGI15_002938</name>
</gene>
<dbReference type="EMBL" id="JANBUM010000178">
    <property type="protein sequence ID" value="KAJ2782355.1"/>
    <property type="molecule type" value="Genomic_DNA"/>
</dbReference>
<feature type="compositionally biased region" description="Basic and acidic residues" evidence="1">
    <location>
        <begin position="84"/>
        <end position="97"/>
    </location>
</feature>
<comment type="caution">
    <text evidence="2">The sequence shown here is derived from an EMBL/GenBank/DDBJ whole genome shotgun (WGS) entry which is preliminary data.</text>
</comment>
<evidence type="ECO:0000256" key="1">
    <source>
        <dbReference type="SAM" id="MobiDB-lite"/>
    </source>
</evidence>
<keyword evidence="3" id="KW-1185">Reference proteome</keyword>
<reference evidence="2" key="1">
    <citation type="submission" date="2022-07" db="EMBL/GenBank/DDBJ databases">
        <title>Phylogenomic reconstructions and comparative analyses of Kickxellomycotina fungi.</title>
        <authorList>
            <person name="Reynolds N.K."/>
            <person name="Stajich J.E."/>
            <person name="Barry K."/>
            <person name="Grigoriev I.V."/>
            <person name="Crous P."/>
            <person name="Smith M.E."/>
        </authorList>
    </citation>
    <scope>NUCLEOTIDE SEQUENCE</scope>
    <source>
        <strain evidence="2">BCRC 34489</strain>
    </source>
</reference>
<dbReference type="OrthoDB" id="10008801at2759"/>
<organism evidence="2 3">
    <name type="scientific">Coemansia interrupta</name>
    <dbReference type="NCBI Taxonomy" id="1126814"/>
    <lineage>
        <taxon>Eukaryota</taxon>
        <taxon>Fungi</taxon>
        <taxon>Fungi incertae sedis</taxon>
        <taxon>Zoopagomycota</taxon>
        <taxon>Kickxellomycotina</taxon>
        <taxon>Kickxellomycetes</taxon>
        <taxon>Kickxellales</taxon>
        <taxon>Kickxellaceae</taxon>
        <taxon>Coemansia</taxon>
    </lineage>
</organism>
<dbReference type="Proteomes" id="UP001140172">
    <property type="component" value="Unassembled WGS sequence"/>
</dbReference>
<feature type="region of interest" description="Disordered" evidence="1">
    <location>
        <begin position="75"/>
        <end position="109"/>
    </location>
</feature>
<name>A0A9W8HHY0_9FUNG</name>
<evidence type="ECO:0000313" key="3">
    <source>
        <dbReference type="Proteomes" id="UP001140172"/>
    </source>
</evidence>